<gene>
    <name evidence="2" type="ORF">K9D25_02795</name>
</gene>
<dbReference type="EMBL" id="CP083239">
    <property type="protein sequence ID" value="UOK71668.1"/>
    <property type="molecule type" value="Genomic_DNA"/>
</dbReference>
<feature type="coiled-coil region" evidence="1">
    <location>
        <begin position="76"/>
        <end position="124"/>
    </location>
</feature>
<dbReference type="Proteomes" id="UP000831684">
    <property type="component" value="Chromosome"/>
</dbReference>
<organism evidence="2 3">
    <name type="scientific">Ancylobacter polymorphus</name>
    <dbReference type="NCBI Taxonomy" id="223390"/>
    <lineage>
        <taxon>Bacteria</taxon>
        <taxon>Pseudomonadati</taxon>
        <taxon>Pseudomonadota</taxon>
        <taxon>Alphaproteobacteria</taxon>
        <taxon>Hyphomicrobiales</taxon>
        <taxon>Xanthobacteraceae</taxon>
        <taxon>Ancylobacter</taxon>
    </lineage>
</organism>
<evidence type="ECO:0000313" key="3">
    <source>
        <dbReference type="Proteomes" id="UP000831684"/>
    </source>
</evidence>
<reference evidence="2" key="1">
    <citation type="submission" date="2021-09" db="EMBL/GenBank/DDBJ databases">
        <title>Network and meta-omics reveal the key degrader and cooperation patterns in an efficient 1,4-dioxane-degrading microbial community.</title>
        <authorList>
            <person name="Dai C."/>
        </authorList>
    </citation>
    <scope>NUCLEOTIDE SEQUENCE</scope>
    <source>
        <strain evidence="2">ZM13</strain>
    </source>
</reference>
<proteinExistence type="predicted"/>
<name>A0A9E7A2V1_9HYPH</name>
<sequence length="129" mass="14217">MTELQRRVERAMTFRVGGDEGAVNAKAALRKVEAEMKSTPAPGLVNEDVLANAADNLEAAGFYTSANRVREAWDRIEALQAEVAKVQAKYDRERHAADEYETRATAAEAERDKLKAEVERLRIALGGAE</sequence>
<evidence type="ECO:0000256" key="1">
    <source>
        <dbReference type="SAM" id="Coils"/>
    </source>
</evidence>
<dbReference type="KEGG" id="apol:K9D25_02795"/>
<accession>A0A9E7A2V1</accession>
<dbReference type="RefSeq" id="WP_244379026.1">
    <property type="nucleotide sequence ID" value="NZ_CP083239.1"/>
</dbReference>
<protein>
    <submittedName>
        <fullName evidence="2">Uncharacterized protein</fullName>
    </submittedName>
</protein>
<evidence type="ECO:0000313" key="2">
    <source>
        <dbReference type="EMBL" id="UOK71668.1"/>
    </source>
</evidence>
<keyword evidence="1" id="KW-0175">Coiled coil</keyword>
<dbReference type="AlphaFoldDB" id="A0A9E7A2V1"/>